<dbReference type="EMBL" id="ML121563">
    <property type="protein sequence ID" value="RPB21130.1"/>
    <property type="molecule type" value="Genomic_DNA"/>
</dbReference>
<accession>A0A3N4LE24</accession>
<dbReference type="OrthoDB" id="5425169at2759"/>
<dbReference type="AlphaFoldDB" id="A0A3N4LE24"/>
<gene>
    <name evidence="1" type="ORF">L211DRAFT_890344</name>
</gene>
<sequence>MSFSGEENTVRVEDFLELLEIFLEGLDTQISDTAWHERAKVLVVKAYEKPKPQVQQTQLPNQNKFEGSYLQRAQTQSARDQTPYTQNSDTYPYTRDSVIYVEHLSDEDLGLAPETDQTPYTRDSVIYVEHLSDEDLGLVVPETKPMEKNSVTYIEYLSEDMGLVPETASVLVGMVTTTDELVKPMKKTSVTYIELSDKDMG</sequence>
<protein>
    <submittedName>
        <fullName evidence="1">Uncharacterized protein</fullName>
    </submittedName>
</protein>
<evidence type="ECO:0000313" key="2">
    <source>
        <dbReference type="Proteomes" id="UP000267821"/>
    </source>
</evidence>
<keyword evidence="2" id="KW-1185">Reference proteome</keyword>
<organism evidence="1 2">
    <name type="scientific">Terfezia boudieri ATCC MYA-4762</name>
    <dbReference type="NCBI Taxonomy" id="1051890"/>
    <lineage>
        <taxon>Eukaryota</taxon>
        <taxon>Fungi</taxon>
        <taxon>Dikarya</taxon>
        <taxon>Ascomycota</taxon>
        <taxon>Pezizomycotina</taxon>
        <taxon>Pezizomycetes</taxon>
        <taxon>Pezizales</taxon>
        <taxon>Pezizaceae</taxon>
        <taxon>Terfezia</taxon>
    </lineage>
</organism>
<reference evidence="1 2" key="1">
    <citation type="journal article" date="2018" name="Nat. Ecol. Evol.">
        <title>Pezizomycetes genomes reveal the molecular basis of ectomycorrhizal truffle lifestyle.</title>
        <authorList>
            <person name="Murat C."/>
            <person name="Payen T."/>
            <person name="Noel B."/>
            <person name="Kuo A."/>
            <person name="Morin E."/>
            <person name="Chen J."/>
            <person name="Kohler A."/>
            <person name="Krizsan K."/>
            <person name="Balestrini R."/>
            <person name="Da Silva C."/>
            <person name="Montanini B."/>
            <person name="Hainaut M."/>
            <person name="Levati E."/>
            <person name="Barry K.W."/>
            <person name="Belfiori B."/>
            <person name="Cichocki N."/>
            <person name="Clum A."/>
            <person name="Dockter R.B."/>
            <person name="Fauchery L."/>
            <person name="Guy J."/>
            <person name="Iotti M."/>
            <person name="Le Tacon F."/>
            <person name="Lindquist E.A."/>
            <person name="Lipzen A."/>
            <person name="Malagnac F."/>
            <person name="Mello A."/>
            <person name="Molinier V."/>
            <person name="Miyauchi S."/>
            <person name="Poulain J."/>
            <person name="Riccioni C."/>
            <person name="Rubini A."/>
            <person name="Sitrit Y."/>
            <person name="Splivallo R."/>
            <person name="Traeger S."/>
            <person name="Wang M."/>
            <person name="Zifcakova L."/>
            <person name="Wipf D."/>
            <person name="Zambonelli A."/>
            <person name="Paolocci F."/>
            <person name="Nowrousian M."/>
            <person name="Ottonello S."/>
            <person name="Baldrian P."/>
            <person name="Spatafora J.W."/>
            <person name="Henrissat B."/>
            <person name="Nagy L.G."/>
            <person name="Aury J.M."/>
            <person name="Wincker P."/>
            <person name="Grigoriev I.V."/>
            <person name="Bonfante P."/>
            <person name="Martin F.M."/>
        </authorList>
    </citation>
    <scope>NUCLEOTIDE SEQUENCE [LARGE SCALE GENOMIC DNA]</scope>
    <source>
        <strain evidence="1 2">ATCC MYA-4762</strain>
    </source>
</reference>
<name>A0A3N4LE24_9PEZI</name>
<evidence type="ECO:0000313" key="1">
    <source>
        <dbReference type="EMBL" id="RPB21130.1"/>
    </source>
</evidence>
<dbReference type="Proteomes" id="UP000267821">
    <property type="component" value="Unassembled WGS sequence"/>
</dbReference>
<proteinExistence type="predicted"/>
<dbReference type="InParanoid" id="A0A3N4LE24"/>